<reference evidence="1 2" key="1">
    <citation type="journal article" date="2020" name="Nature">
        <title>Six reference-quality genomes reveal evolution of bat adaptations.</title>
        <authorList>
            <person name="Jebb D."/>
            <person name="Huang Z."/>
            <person name="Pippel M."/>
            <person name="Hughes G.M."/>
            <person name="Lavrichenko K."/>
            <person name="Devanna P."/>
            <person name="Winkler S."/>
            <person name="Jermiin L.S."/>
            <person name="Skirmuntt E.C."/>
            <person name="Katzourakis A."/>
            <person name="Burkitt-Gray L."/>
            <person name="Ray D.A."/>
            <person name="Sullivan K.A.M."/>
            <person name="Roscito J.G."/>
            <person name="Kirilenko B.M."/>
            <person name="Davalos L.M."/>
            <person name="Corthals A.P."/>
            <person name="Power M.L."/>
            <person name="Jones G."/>
            <person name="Ransome R.D."/>
            <person name="Dechmann D.K.N."/>
            <person name="Locatelli A.G."/>
            <person name="Puechmaille S.J."/>
            <person name="Fedrigo O."/>
            <person name="Jarvis E.D."/>
            <person name="Hiller M."/>
            <person name="Vernes S.C."/>
            <person name="Myers E.W."/>
            <person name="Teeling E.C."/>
        </authorList>
    </citation>
    <scope>NUCLEOTIDE SEQUENCE [LARGE SCALE GENOMIC DNA]</scope>
    <source>
        <strain evidence="1">MMolMol1</strain>
        <tissue evidence="1">Muscle</tissue>
    </source>
</reference>
<accession>A0A7J8JV59</accession>
<dbReference type="EMBL" id="JACASF010000001">
    <property type="protein sequence ID" value="KAF6500794.1"/>
    <property type="molecule type" value="Genomic_DNA"/>
</dbReference>
<name>A0A7J8JV59_MOLMO</name>
<keyword evidence="2" id="KW-1185">Reference proteome</keyword>
<evidence type="ECO:0000313" key="1">
    <source>
        <dbReference type="EMBL" id="KAF6500794.1"/>
    </source>
</evidence>
<proteinExistence type="predicted"/>
<gene>
    <name evidence="1" type="ORF">HJG59_007845</name>
</gene>
<dbReference type="InParanoid" id="A0A7J8JV59"/>
<organism evidence="1 2">
    <name type="scientific">Molossus molossus</name>
    <name type="common">Pallas' mastiff bat</name>
    <name type="synonym">Vespertilio molossus</name>
    <dbReference type="NCBI Taxonomy" id="27622"/>
    <lineage>
        <taxon>Eukaryota</taxon>
        <taxon>Metazoa</taxon>
        <taxon>Chordata</taxon>
        <taxon>Craniata</taxon>
        <taxon>Vertebrata</taxon>
        <taxon>Euteleostomi</taxon>
        <taxon>Mammalia</taxon>
        <taxon>Eutheria</taxon>
        <taxon>Laurasiatheria</taxon>
        <taxon>Chiroptera</taxon>
        <taxon>Yangochiroptera</taxon>
        <taxon>Molossidae</taxon>
        <taxon>Molossus</taxon>
    </lineage>
</organism>
<dbReference type="Proteomes" id="UP000550707">
    <property type="component" value="Unassembled WGS sequence"/>
</dbReference>
<sequence>MLEKVASPPLVATSAFSLWNTISAGVFSRNPPSTSNMKSIYSPPAREAITSRKQFFFPAVGRGKDILYPSQRVCSNNNNNSKIIRNNHHHLQRIPWCVSWIFFFFFINSPHCTPHTLIKGS</sequence>
<evidence type="ECO:0000313" key="2">
    <source>
        <dbReference type="Proteomes" id="UP000550707"/>
    </source>
</evidence>
<comment type="caution">
    <text evidence="1">The sequence shown here is derived from an EMBL/GenBank/DDBJ whole genome shotgun (WGS) entry which is preliminary data.</text>
</comment>
<dbReference type="AlphaFoldDB" id="A0A7J8JV59"/>
<protein>
    <submittedName>
        <fullName evidence="1">Uncharacterized protein</fullName>
    </submittedName>
</protein>